<dbReference type="AlphaFoldDB" id="A0A813G957"/>
<accession>A0A813G957</accession>
<dbReference type="EMBL" id="CAJNNW010000131">
    <property type="protein sequence ID" value="CAE8623571.1"/>
    <property type="molecule type" value="Genomic_DNA"/>
</dbReference>
<reference evidence="3" key="1">
    <citation type="submission" date="2021-02" db="EMBL/GenBank/DDBJ databases">
        <authorList>
            <person name="Dougan E. K."/>
            <person name="Rhodes N."/>
            <person name="Thang M."/>
            <person name="Chan C."/>
        </authorList>
    </citation>
    <scope>NUCLEOTIDE SEQUENCE</scope>
</reference>
<evidence type="ECO:0000256" key="1">
    <source>
        <dbReference type="SAM" id="SignalP"/>
    </source>
</evidence>
<dbReference type="EMBL" id="CAJNNV010017954">
    <property type="protein sequence ID" value="CAE8605523.1"/>
    <property type="molecule type" value="Genomic_DNA"/>
</dbReference>
<dbReference type="Proteomes" id="UP000626109">
    <property type="component" value="Unassembled WGS sequence"/>
</dbReference>
<sequence>MRSRFPTSSWILWRFLPLGPVAVSLAVSSLDCHSPGSSSSWDSIFESLSLGERCDEYLGWLVQALGETPHGDASCWVSVHPPLSLGEAQRCCADAGCQAWDESHTRHRCCPPITWGDSFAWHLGAADAQDLEGKVAELQRDPLDDRTPSTCTLGIVALLGTLGKAAMARQECSLAALYLDFAIHLLDWRGVLPAISLIDHSRWERLVSSPELRSNAERLRSSQGGGGCGLAANWWRPSTALRAPLLRRASWEAEEEQQSAPEGLRLSVALLVYQVHVTAVADLATAVEAALQVKIDWAVYGPSDYGHEDQRTCICDSDSEAARNARATARNWCAFILCSSLSRPDSRAWDQLLVSLEQEDLQAARGTLLGMKRPKVHLTVAIGRLLAFLLSREWLGDVPFLAWSRTQLVSNLYGPDGQMRLDSFNSSGQLEPPLVLASKIRQLATSPRTRLFTGARYFSEVAAYQLGVQLPTLLPISAYLQPFPSYLDHPHNQLDVLAVYCTWKTEVWHDIWSMLRFFVRESASPHALRVFPRHEAAAFAPDMASYAAAIFFPWERETQTFFELLALGVPVFAADDNFRLELDRVQGFLFAEEGHISLSKPPGHISHPFPPTWESGAARVEQFMYWASYFEDYDMPAVARFSSFPSLLESLLSSNLTHMGLETAQAYKALKQQQLRQYRSALREILSSDSSWDWLQQTSSFASTSYSSDV</sequence>
<evidence type="ECO:0000313" key="4">
    <source>
        <dbReference type="Proteomes" id="UP000626109"/>
    </source>
</evidence>
<evidence type="ECO:0000313" key="2">
    <source>
        <dbReference type="EMBL" id="CAE8605523.1"/>
    </source>
</evidence>
<comment type="caution">
    <text evidence="3">The sequence shown here is derived from an EMBL/GenBank/DDBJ whole genome shotgun (WGS) entry which is preliminary data.</text>
</comment>
<feature type="signal peptide" evidence="1">
    <location>
        <begin position="1"/>
        <end position="26"/>
    </location>
</feature>
<name>A0A813G957_POLGL</name>
<organism evidence="3 4">
    <name type="scientific">Polarella glacialis</name>
    <name type="common">Dinoflagellate</name>
    <dbReference type="NCBI Taxonomy" id="89957"/>
    <lineage>
        <taxon>Eukaryota</taxon>
        <taxon>Sar</taxon>
        <taxon>Alveolata</taxon>
        <taxon>Dinophyceae</taxon>
        <taxon>Suessiales</taxon>
        <taxon>Suessiaceae</taxon>
        <taxon>Polarella</taxon>
    </lineage>
</organism>
<proteinExistence type="predicted"/>
<evidence type="ECO:0000313" key="3">
    <source>
        <dbReference type="EMBL" id="CAE8623571.1"/>
    </source>
</evidence>
<dbReference type="Proteomes" id="UP000654075">
    <property type="component" value="Unassembled WGS sequence"/>
</dbReference>
<evidence type="ECO:0000313" key="5">
    <source>
        <dbReference type="Proteomes" id="UP000654075"/>
    </source>
</evidence>
<keyword evidence="1" id="KW-0732">Signal</keyword>
<protein>
    <submittedName>
        <fullName evidence="3">Uncharacterized protein</fullName>
    </submittedName>
</protein>
<gene>
    <name evidence="2" type="ORF">PGLA1383_LOCUS23633</name>
    <name evidence="3" type="ORF">PGLA2088_LOCUS223</name>
</gene>
<keyword evidence="5" id="KW-1185">Reference proteome</keyword>
<feature type="chain" id="PRO_5036221981" evidence="1">
    <location>
        <begin position="27"/>
        <end position="710"/>
    </location>
</feature>